<dbReference type="EMBL" id="JASAOG010000110">
    <property type="protein sequence ID" value="KAK0050804.1"/>
    <property type="molecule type" value="Genomic_DNA"/>
</dbReference>
<name>A0AAD8BA47_BIOPF</name>
<protein>
    <submittedName>
        <fullName evidence="1">Uncharacterized protein</fullName>
    </submittedName>
</protein>
<evidence type="ECO:0000313" key="1">
    <source>
        <dbReference type="EMBL" id="KAK0050804.1"/>
    </source>
</evidence>
<evidence type="ECO:0000313" key="2">
    <source>
        <dbReference type="Proteomes" id="UP001233172"/>
    </source>
</evidence>
<gene>
    <name evidence="1" type="ORF">Bpfe_019725</name>
</gene>
<organism evidence="1 2">
    <name type="scientific">Biomphalaria pfeifferi</name>
    <name type="common">Bloodfluke planorb</name>
    <name type="synonym">Freshwater snail</name>
    <dbReference type="NCBI Taxonomy" id="112525"/>
    <lineage>
        <taxon>Eukaryota</taxon>
        <taxon>Metazoa</taxon>
        <taxon>Spiralia</taxon>
        <taxon>Lophotrochozoa</taxon>
        <taxon>Mollusca</taxon>
        <taxon>Gastropoda</taxon>
        <taxon>Heterobranchia</taxon>
        <taxon>Euthyneura</taxon>
        <taxon>Panpulmonata</taxon>
        <taxon>Hygrophila</taxon>
        <taxon>Lymnaeoidea</taxon>
        <taxon>Planorbidae</taxon>
        <taxon>Biomphalaria</taxon>
    </lineage>
</organism>
<keyword evidence="2" id="KW-1185">Reference proteome</keyword>
<accession>A0AAD8BA47</accession>
<sequence>MRTPVASRPLLVCVALSRNQFFLVSVRAKEKRTLHILIQIVDDWSLLYLSSLEVILFDTNNMGDYDIHIPTGRKPKSRTDLRERFAKVYKDVARPATESKAKVPRKEIVADISYIRNKLGFNSPTEAQVLSSQKIILTCRFPLVDSGPAQQQFYSSTGFSGKRSLLPILALELETARQRKLSMATLAKAQINAEVKRTTMIMDKIYEYRKNSLTKKENRGREARKHFKQDGDLLRTVKRELAQDKKKRIEAKRRRMTLYHKLYLGDKVQRGSSCSVSALSAFDGDD</sequence>
<dbReference type="Proteomes" id="UP001233172">
    <property type="component" value="Unassembled WGS sequence"/>
</dbReference>
<reference evidence="1" key="1">
    <citation type="journal article" date="2023" name="PLoS Negl. Trop. Dis.">
        <title>A genome sequence for Biomphalaria pfeifferi, the major vector snail for the human-infecting parasite Schistosoma mansoni.</title>
        <authorList>
            <person name="Bu L."/>
            <person name="Lu L."/>
            <person name="Laidemitt M.R."/>
            <person name="Zhang S.M."/>
            <person name="Mutuku M."/>
            <person name="Mkoji G."/>
            <person name="Steinauer M."/>
            <person name="Loker E.S."/>
        </authorList>
    </citation>
    <scope>NUCLEOTIDE SEQUENCE</scope>
    <source>
        <strain evidence="1">KasaAsao</strain>
    </source>
</reference>
<reference evidence="1" key="2">
    <citation type="submission" date="2023-04" db="EMBL/GenBank/DDBJ databases">
        <authorList>
            <person name="Bu L."/>
            <person name="Lu L."/>
            <person name="Laidemitt M.R."/>
            <person name="Zhang S.M."/>
            <person name="Mutuku M."/>
            <person name="Mkoji G."/>
            <person name="Steinauer M."/>
            <person name="Loker E.S."/>
        </authorList>
    </citation>
    <scope>NUCLEOTIDE SEQUENCE</scope>
    <source>
        <strain evidence="1">KasaAsao</strain>
        <tissue evidence="1">Whole Snail</tissue>
    </source>
</reference>
<comment type="caution">
    <text evidence="1">The sequence shown here is derived from an EMBL/GenBank/DDBJ whole genome shotgun (WGS) entry which is preliminary data.</text>
</comment>
<proteinExistence type="predicted"/>
<dbReference type="AlphaFoldDB" id="A0AAD8BA47"/>